<dbReference type="Proteomes" id="UP000642829">
    <property type="component" value="Unassembled WGS sequence"/>
</dbReference>
<reference evidence="2" key="2">
    <citation type="submission" date="2020-09" db="EMBL/GenBank/DDBJ databases">
        <authorList>
            <person name="Sun Q."/>
            <person name="Kim S."/>
        </authorList>
    </citation>
    <scope>NUCLEOTIDE SEQUENCE</scope>
    <source>
        <strain evidence="2">KCTC 12870</strain>
    </source>
</reference>
<accession>A0A8J3GEI0</accession>
<dbReference type="EMBL" id="BMXG01000007">
    <property type="protein sequence ID" value="GHB98968.1"/>
    <property type="molecule type" value="Genomic_DNA"/>
</dbReference>
<comment type="caution">
    <text evidence="2">The sequence shown here is derived from an EMBL/GenBank/DDBJ whole genome shotgun (WGS) entry which is preliminary data.</text>
</comment>
<gene>
    <name evidence="2" type="ORF">GCM10007047_13760</name>
</gene>
<name>A0A8J3GEI0_9BACT</name>
<keyword evidence="1" id="KW-0812">Transmembrane</keyword>
<protein>
    <submittedName>
        <fullName evidence="2">Uncharacterized protein</fullName>
    </submittedName>
</protein>
<organism evidence="2 3">
    <name type="scientific">Cerasicoccus arenae</name>
    <dbReference type="NCBI Taxonomy" id="424488"/>
    <lineage>
        <taxon>Bacteria</taxon>
        <taxon>Pseudomonadati</taxon>
        <taxon>Verrucomicrobiota</taxon>
        <taxon>Opitutia</taxon>
        <taxon>Puniceicoccales</taxon>
        <taxon>Cerasicoccaceae</taxon>
        <taxon>Cerasicoccus</taxon>
    </lineage>
</organism>
<evidence type="ECO:0000313" key="2">
    <source>
        <dbReference type="EMBL" id="GHB98968.1"/>
    </source>
</evidence>
<keyword evidence="3" id="KW-1185">Reference proteome</keyword>
<dbReference type="RefSeq" id="WP_189513317.1">
    <property type="nucleotide sequence ID" value="NZ_BMXG01000007.1"/>
</dbReference>
<keyword evidence="1" id="KW-1133">Transmembrane helix</keyword>
<sequence length="244" mass="27296">MTDTRFNELVNLYLDREISPRDLQVLRKELTDQERKQKFESLRRIHNAERQALALICGNPQRELRRDSLTQRATRAINEACIKFEERRKGLVLLCQFSAATAAIAVTVGLLYRDSVEALEVEVSPEADMTGTPPIDVREHLLAQLNSPNSNSRLIIDQSGRPLALVSYRDQGEVQIQSLQTVPESNIFRLGRALEAARPQLPNPAELLENRSPTIPVRQFPGTATPVVLVEESQGAGAVIGYAY</sequence>
<evidence type="ECO:0000256" key="1">
    <source>
        <dbReference type="SAM" id="Phobius"/>
    </source>
</evidence>
<evidence type="ECO:0000313" key="3">
    <source>
        <dbReference type="Proteomes" id="UP000642829"/>
    </source>
</evidence>
<dbReference type="AlphaFoldDB" id="A0A8J3GEI0"/>
<reference evidence="2" key="1">
    <citation type="journal article" date="2014" name="Int. J. Syst. Evol. Microbiol.">
        <title>Complete genome sequence of Corynebacterium casei LMG S-19264T (=DSM 44701T), isolated from a smear-ripened cheese.</title>
        <authorList>
            <consortium name="US DOE Joint Genome Institute (JGI-PGF)"/>
            <person name="Walter F."/>
            <person name="Albersmeier A."/>
            <person name="Kalinowski J."/>
            <person name="Ruckert C."/>
        </authorList>
    </citation>
    <scope>NUCLEOTIDE SEQUENCE</scope>
    <source>
        <strain evidence="2">KCTC 12870</strain>
    </source>
</reference>
<keyword evidence="1" id="KW-0472">Membrane</keyword>
<feature type="transmembrane region" description="Helical" evidence="1">
    <location>
        <begin position="91"/>
        <end position="112"/>
    </location>
</feature>
<proteinExistence type="predicted"/>